<dbReference type="GeneID" id="20667887"/>
<evidence type="ECO:0000313" key="2">
    <source>
        <dbReference type="Proteomes" id="UP000030671"/>
    </source>
</evidence>
<dbReference type="KEGG" id="hir:HETIRDRAFT_164032"/>
<dbReference type="Proteomes" id="UP000030671">
    <property type="component" value="Unassembled WGS sequence"/>
</dbReference>
<gene>
    <name evidence="1" type="ORF">HETIRDRAFT_164032</name>
</gene>
<dbReference type="AlphaFoldDB" id="W4JX73"/>
<protein>
    <submittedName>
        <fullName evidence="1">Uncharacterized protein</fullName>
    </submittedName>
</protein>
<reference evidence="1 2" key="1">
    <citation type="journal article" date="2012" name="New Phytol.">
        <title>Insight into trade-off between wood decay and parasitism from the genome of a fungal forest pathogen.</title>
        <authorList>
            <person name="Olson A."/>
            <person name="Aerts A."/>
            <person name="Asiegbu F."/>
            <person name="Belbahri L."/>
            <person name="Bouzid O."/>
            <person name="Broberg A."/>
            <person name="Canback B."/>
            <person name="Coutinho P.M."/>
            <person name="Cullen D."/>
            <person name="Dalman K."/>
            <person name="Deflorio G."/>
            <person name="van Diepen L.T."/>
            <person name="Dunand C."/>
            <person name="Duplessis S."/>
            <person name="Durling M."/>
            <person name="Gonthier P."/>
            <person name="Grimwood J."/>
            <person name="Fossdal C.G."/>
            <person name="Hansson D."/>
            <person name="Henrissat B."/>
            <person name="Hietala A."/>
            <person name="Himmelstrand K."/>
            <person name="Hoffmeister D."/>
            <person name="Hogberg N."/>
            <person name="James T.Y."/>
            <person name="Karlsson M."/>
            <person name="Kohler A."/>
            <person name="Kues U."/>
            <person name="Lee Y.H."/>
            <person name="Lin Y.C."/>
            <person name="Lind M."/>
            <person name="Lindquist E."/>
            <person name="Lombard V."/>
            <person name="Lucas S."/>
            <person name="Lunden K."/>
            <person name="Morin E."/>
            <person name="Murat C."/>
            <person name="Park J."/>
            <person name="Raffaello T."/>
            <person name="Rouze P."/>
            <person name="Salamov A."/>
            <person name="Schmutz J."/>
            <person name="Solheim H."/>
            <person name="Stahlberg J."/>
            <person name="Velez H."/>
            <person name="de Vries R.P."/>
            <person name="Wiebenga A."/>
            <person name="Woodward S."/>
            <person name="Yakovlev I."/>
            <person name="Garbelotto M."/>
            <person name="Martin F."/>
            <person name="Grigoriev I.V."/>
            <person name="Stenlid J."/>
        </authorList>
    </citation>
    <scope>NUCLEOTIDE SEQUENCE [LARGE SCALE GENOMIC DNA]</scope>
    <source>
        <strain evidence="1 2">TC 32-1</strain>
    </source>
</reference>
<organism evidence="1 2">
    <name type="scientific">Heterobasidion irregulare (strain TC 32-1)</name>
    <dbReference type="NCBI Taxonomy" id="747525"/>
    <lineage>
        <taxon>Eukaryota</taxon>
        <taxon>Fungi</taxon>
        <taxon>Dikarya</taxon>
        <taxon>Basidiomycota</taxon>
        <taxon>Agaricomycotina</taxon>
        <taxon>Agaricomycetes</taxon>
        <taxon>Russulales</taxon>
        <taxon>Bondarzewiaceae</taxon>
        <taxon>Heterobasidion</taxon>
        <taxon>Heterobasidion annosum species complex</taxon>
    </lineage>
</organism>
<dbReference type="InParanoid" id="W4JX73"/>
<evidence type="ECO:0000313" key="1">
    <source>
        <dbReference type="EMBL" id="ETW78059.1"/>
    </source>
</evidence>
<proteinExistence type="predicted"/>
<dbReference type="EMBL" id="KI925462">
    <property type="protein sequence ID" value="ETW78059.1"/>
    <property type="molecule type" value="Genomic_DNA"/>
</dbReference>
<accession>W4JX73</accession>
<dbReference type="RefSeq" id="XP_009550062.1">
    <property type="nucleotide sequence ID" value="XM_009551767.1"/>
</dbReference>
<dbReference type="HOGENOM" id="CLU_1713517_0_0_1"/>
<name>W4JX73_HETIT</name>
<sequence>MSSPETEASMAKTYTHMVGMQSAGLAGGDAVKNRKGCAEREGGRSASGTGILRSFASPVLACRLHSSLKPHEFLTGELVEIYIVRAFKTEDVVRKQIASGRFLWYAKHVIVPPVEIYIVCANKSGDVVREQIANGRFLWQAKHVIVPPILDGT</sequence>
<keyword evidence="2" id="KW-1185">Reference proteome</keyword>